<reference evidence="1 2" key="1">
    <citation type="submission" date="2015-07" db="EMBL/GenBank/DDBJ databases">
        <title>The genome of Habropoda laboriosa.</title>
        <authorList>
            <person name="Pan H."/>
            <person name="Kapheim K."/>
        </authorList>
    </citation>
    <scope>NUCLEOTIDE SEQUENCE [LARGE SCALE GENOMIC DNA]</scope>
    <source>
        <strain evidence="1">0110345459</strain>
    </source>
</reference>
<dbReference type="Proteomes" id="UP000053825">
    <property type="component" value="Unassembled WGS sequence"/>
</dbReference>
<evidence type="ECO:0000313" key="1">
    <source>
        <dbReference type="EMBL" id="KOC70084.1"/>
    </source>
</evidence>
<gene>
    <name evidence="1" type="ORF">WH47_08345</name>
</gene>
<organism evidence="1 2">
    <name type="scientific">Habropoda laboriosa</name>
    <dbReference type="NCBI Taxonomy" id="597456"/>
    <lineage>
        <taxon>Eukaryota</taxon>
        <taxon>Metazoa</taxon>
        <taxon>Ecdysozoa</taxon>
        <taxon>Arthropoda</taxon>
        <taxon>Hexapoda</taxon>
        <taxon>Insecta</taxon>
        <taxon>Pterygota</taxon>
        <taxon>Neoptera</taxon>
        <taxon>Endopterygota</taxon>
        <taxon>Hymenoptera</taxon>
        <taxon>Apocrita</taxon>
        <taxon>Aculeata</taxon>
        <taxon>Apoidea</taxon>
        <taxon>Anthophila</taxon>
        <taxon>Apidae</taxon>
        <taxon>Habropoda</taxon>
    </lineage>
</organism>
<dbReference type="EMBL" id="KQ414596">
    <property type="protein sequence ID" value="KOC70084.1"/>
    <property type="molecule type" value="Genomic_DNA"/>
</dbReference>
<sequence length="56" mass="6772">MYDLYLNVYERSSGHASSVYTRWRGVGWGENRKNENDEKKRKRYLTALFRAQQEGR</sequence>
<protein>
    <submittedName>
        <fullName evidence="1">Uncharacterized protein</fullName>
    </submittedName>
</protein>
<accession>A0A0L7RGX4</accession>
<proteinExistence type="predicted"/>
<name>A0A0L7RGX4_9HYME</name>
<keyword evidence="2" id="KW-1185">Reference proteome</keyword>
<evidence type="ECO:0000313" key="2">
    <source>
        <dbReference type="Proteomes" id="UP000053825"/>
    </source>
</evidence>
<dbReference type="AlphaFoldDB" id="A0A0L7RGX4"/>